<organism evidence="12 13">
    <name type="scientific">Macrolepiota fuliginosa MF-IS2</name>
    <dbReference type="NCBI Taxonomy" id="1400762"/>
    <lineage>
        <taxon>Eukaryota</taxon>
        <taxon>Fungi</taxon>
        <taxon>Dikarya</taxon>
        <taxon>Basidiomycota</taxon>
        <taxon>Agaricomycotina</taxon>
        <taxon>Agaricomycetes</taxon>
        <taxon>Agaricomycetidae</taxon>
        <taxon>Agaricales</taxon>
        <taxon>Agaricineae</taxon>
        <taxon>Agaricaceae</taxon>
        <taxon>Macrolepiota</taxon>
    </lineage>
</organism>
<dbReference type="GO" id="GO:0005886">
    <property type="term" value="C:plasma membrane"/>
    <property type="evidence" value="ECO:0007669"/>
    <property type="project" value="TreeGrafter"/>
</dbReference>
<comment type="caution">
    <text evidence="12">The sequence shown here is derived from an EMBL/GenBank/DDBJ whole genome shotgun (WGS) entry which is preliminary data.</text>
</comment>
<feature type="transmembrane region" description="Helical" evidence="8">
    <location>
        <begin position="680"/>
        <end position="703"/>
    </location>
</feature>
<feature type="transmembrane region" description="Helical" evidence="8">
    <location>
        <begin position="843"/>
        <end position="862"/>
    </location>
</feature>
<evidence type="ECO:0000256" key="6">
    <source>
        <dbReference type="ARBA" id="ARBA00023136"/>
    </source>
</evidence>
<evidence type="ECO:0000256" key="1">
    <source>
        <dbReference type="ARBA" id="ARBA00004141"/>
    </source>
</evidence>
<keyword evidence="5 8" id="KW-1133">Transmembrane helix</keyword>
<keyword evidence="4 8" id="KW-0812">Transmembrane</keyword>
<feature type="transmembrane region" description="Helical" evidence="8">
    <location>
        <begin position="73"/>
        <end position="93"/>
    </location>
</feature>
<evidence type="ECO:0000256" key="2">
    <source>
        <dbReference type="ARBA" id="ARBA00007779"/>
    </source>
</evidence>
<evidence type="ECO:0000313" key="13">
    <source>
        <dbReference type="Proteomes" id="UP000807342"/>
    </source>
</evidence>
<evidence type="ECO:0000256" key="5">
    <source>
        <dbReference type="ARBA" id="ARBA00022989"/>
    </source>
</evidence>
<dbReference type="OrthoDB" id="1689567at2759"/>
<evidence type="ECO:0000256" key="8">
    <source>
        <dbReference type="SAM" id="Phobius"/>
    </source>
</evidence>
<feature type="transmembrane region" description="Helical" evidence="8">
    <location>
        <begin position="776"/>
        <end position="795"/>
    </location>
</feature>
<dbReference type="Proteomes" id="UP000807342">
    <property type="component" value="Unassembled WGS sequence"/>
</dbReference>
<dbReference type="PANTHER" id="PTHR13018:SF139">
    <property type="entry name" value="PHOSPHATE METABOLISM PROTEIN 7"/>
    <property type="match status" value="1"/>
</dbReference>
<feature type="transmembrane region" description="Helical" evidence="8">
    <location>
        <begin position="868"/>
        <end position="885"/>
    </location>
</feature>
<dbReference type="PANTHER" id="PTHR13018">
    <property type="entry name" value="PROBABLE MEMBRANE PROTEIN DUF221-RELATED"/>
    <property type="match status" value="1"/>
</dbReference>
<dbReference type="InterPro" id="IPR027815">
    <property type="entry name" value="CSC1/OSCA1-like_cyt"/>
</dbReference>
<evidence type="ECO:0000259" key="9">
    <source>
        <dbReference type="Pfam" id="PF02714"/>
    </source>
</evidence>
<proteinExistence type="inferred from homology"/>
<reference evidence="12" key="1">
    <citation type="submission" date="2020-11" db="EMBL/GenBank/DDBJ databases">
        <authorList>
            <consortium name="DOE Joint Genome Institute"/>
            <person name="Ahrendt S."/>
            <person name="Riley R."/>
            <person name="Andreopoulos W."/>
            <person name="Labutti K."/>
            <person name="Pangilinan J."/>
            <person name="Ruiz-Duenas F.J."/>
            <person name="Barrasa J.M."/>
            <person name="Sanchez-Garcia M."/>
            <person name="Camarero S."/>
            <person name="Miyauchi S."/>
            <person name="Serrano A."/>
            <person name="Linde D."/>
            <person name="Babiker R."/>
            <person name="Drula E."/>
            <person name="Ayuso-Fernandez I."/>
            <person name="Pacheco R."/>
            <person name="Padilla G."/>
            <person name="Ferreira P."/>
            <person name="Barriuso J."/>
            <person name="Kellner H."/>
            <person name="Castanera R."/>
            <person name="Alfaro M."/>
            <person name="Ramirez L."/>
            <person name="Pisabarro A.G."/>
            <person name="Kuo A."/>
            <person name="Tritt A."/>
            <person name="Lipzen A."/>
            <person name="He G."/>
            <person name="Yan M."/>
            <person name="Ng V."/>
            <person name="Cullen D."/>
            <person name="Martin F."/>
            <person name="Rosso M.-N."/>
            <person name="Henrissat B."/>
            <person name="Hibbett D."/>
            <person name="Martinez A.T."/>
            <person name="Grigoriev I.V."/>
        </authorList>
    </citation>
    <scope>NUCLEOTIDE SEQUENCE</scope>
    <source>
        <strain evidence="12">MF-IS2</strain>
    </source>
</reference>
<dbReference type="InterPro" id="IPR032880">
    <property type="entry name" value="CSC1/OSCA1-like_N"/>
</dbReference>
<keyword evidence="13" id="KW-1185">Reference proteome</keyword>
<accession>A0A9P6C9C1</accession>
<dbReference type="Pfam" id="PF13967">
    <property type="entry name" value="RSN1_TM"/>
    <property type="match status" value="1"/>
</dbReference>
<comment type="subcellular location">
    <subcellularLocation>
        <location evidence="1">Membrane</location>
        <topology evidence="1">Multi-pass membrane protein</topology>
    </subcellularLocation>
</comment>
<evidence type="ECO:0000256" key="4">
    <source>
        <dbReference type="ARBA" id="ARBA00022692"/>
    </source>
</evidence>
<feature type="compositionally biased region" description="Polar residues" evidence="7">
    <location>
        <begin position="1123"/>
        <end position="1134"/>
    </location>
</feature>
<feature type="compositionally biased region" description="Polar residues" evidence="7">
    <location>
        <begin position="909"/>
        <end position="919"/>
    </location>
</feature>
<feature type="region of interest" description="Disordered" evidence="7">
    <location>
        <begin position="1024"/>
        <end position="1061"/>
    </location>
</feature>
<evidence type="ECO:0000313" key="12">
    <source>
        <dbReference type="EMBL" id="KAF9452978.1"/>
    </source>
</evidence>
<evidence type="ECO:0000259" key="10">
    <source>
        <dbReference type="Pfam" id="PF13967"/>
    </source>
</evidence>
<feature type="transmembrane region" description="Helical" evidence="8">
    <location>
        <begin position="586"/>
        <end position="619"/>
    </location>
</feature>
<feature type="region of interest" description="Disordered" evidence="7">
    <location>
        <begin position="272"/>
        <end position="294"/>
    </location>
</feature>
<dbReference type="Pfam" id="PF14703">
    <property type="entry name" value="PHM7_cyt"/>
    <property type="match status" value="1"/>
</dbReference>
<feature type="region of interest" description="Disordered" evidence="7">
    <location>
        <begin position="1180"/>
        <end position="1259"/>
    </location>
</feature>
<feature type="transmembrane region" description="Helical" evidence="8">
    <location>
        <begin position="639"/>
        <end position="659"/>
    </location>
</feature>
<feature type="region of interest" description="Disordered" evidence="7">
    <location>
        <begin position="909"/>
        <end position="935"/>
    </location>
</feature>
<gene>
    <name evidence="12" type="ORF">P691DRAFT_659684</name>
</gene>
<feature type="domain" description="CSC1/OSCA1-like N-terminal transmembrane" evidence="10">
    <location>
        <begin position="24"/>
        <end position="147"/>
    </location>
</feature>
<dbReference type="Pfam" id="PF02714">
    <property type="entry name" value="RSN1_7TM"/>
    <property type="match status" value="1"/>
</dbReference>
<feature type="domain" description="CSC1/OSCA1-like cytosolic" evidence="11">
    <location>
        <begin position="278"/>
        <end position="570"/>
    </location>
</feature>
<feature type="transmembrane region" description="Helical" evidence="8">
    <location>
        <begin position="127"/>
        <end position="148"/>
    </location>
</feature>
<keyword evidence="3" id="KW-0813">Transport</keyword>
<feature type="region of interest" description="Disordered" evidence="7">
    <location>
        <begin position="1123"/>
        <end position="1145"/>
    </location>
</feature>
<feature type="domain" description="CSC1/OSCA1-like 7TM region" evidence="9">
    <location>
        <begin position="585"/>
        <end position="857"/>
    </location>
</feature>
<keyword evidence="6 8" id="KW-0472">Membrane</keyword>
<dbReference type="InterPro" id="IPR045122">
    <property type="entry name" value="Csc1-like"/>
</dbReference>
<sequence>MKRRRRGRYNPEELGSRESWEFGYLYQGRSWARIPSPPSPTGWTLSWVKQVVMLPEDKMHELRGIDATLYTRFLRGCFWFALLQALTTFPILFPIHVRFSDDTISSKSMTRASISSLVGTSTGLSLLWIHICLLFWITLSWIATLLWICHGTFKLRSAEIDAATMLANSDNEPDPTHYPHPHPQYRFTEVPLADHHHPNKGLRCRTVMVSNVPHSLRNERDLKEYFEYYMSRKVEKPSMGLTSSTQPGFLNKSLAFLFNRAKRLPTHINPLLPRSIGERSQSSEEDIQDVPRDSKEETVKPIIERVVIARKMTELASLMERREEILRLLETAHIKLANKTLLAVKAAMERQSARKPLAHSASKAMEVARERRRSMAVDPENGLQEELLDEEARMEQLIKVLGPFVKDLVSQDSSTTHLKKGKSHIWQHALRKIRAQRSGSENSDAPVGSEYLPASRHKRSRSQITIWDALLSLPRSSLDAYQPLVNLEHVFRGQVVPAIDYYTAKLNLLVTFITEQRAKPTTDFESVSTAFVTFDDPADARKACRYLAVHPNNPLACLVTMAPMYSDLDWVRVMKSSFKAEFVKDWVVNLGVWGFTLFWLFPVTLLVGLVSIQNISLFWPSLKRYLDRHPWESEVIQSFLPTLLVALLALLIPLILLLIAKKAHTITTLSGLHDRIMTRYYKFLIVNVLVFFCVGTAALQSFLLSFQSTTPPDVIETIADSFPTAGPFYVGWLIFTTAMHGGFELALFGLPLILYPTTRNQITPRKRAVGIRPRTFNFYYWLPNHMLVIHVLLLFSVLNPFVLPFGAFYFLVQYGIIKNQLIHVYAKNYEGNGQLILIRIVRYSLDGLVLTQSVFLAYMVVLKKTANVGLSAFLIAFTVAVKIILTRICRSQFEHQDVLEAEILCNKNPAQGHSESDQVTPEEARPISSDLEDNGLIQPNFRRSRLASLKTWRLPDWVNFTYSSVRHRGHKHQPQRRPAIPFGTHERTFSRLSSMSIDHEVSTHPVINSPSLQVTLPQSEIQSDNVAKHPRKPHPLTTPIPSTKIIVPHPPPTRWDDQRTPDLPYDNPFYTREIDNSLWLPRNPLGLLNLDDTVDVKASLTVELAAGQLGTFPIGLLEKRSPGETSYISSSPITAPSDHPGSPVSFTRELSDVDGTEEIELPAAIAKRVQAGEAGVEHVARPRTTSGYRGKMSGAAKSTLSLIPGPNRHRRPNSREGAISSLRSTSDGKGHRGRDRSHSIMSTLQLPPPATQRSRSSDRALGFRHETHPLADSISMNASISRASLTQPDHLTIRPSRSQNLSASNAIFREVLAEEETVKQLRIMEEQTEATKSQNNKSWWTSWMFKKLQ</sequence>
<dbReference type="InterPro" id="IPR003864">
    <property type="entry name" value="CSC1/OSCA1-like_7TM"/>
</dbReference>
<feature type="transmembrane region" description="Helical" evidence="8">
    <location>
        <begin position="729"/>
        <end position="755"/>
    </location>
</feature>
<comment type="similarity">
    <text evidence="2">Belongs to the CSC1 (TC 1.A.17) family.</text>
</comment>
<dbReference type="GO" id="GO:0005227">
    <property type="term" value="F:calcium-activated cation channel activity"/>
    <property type="evidence" value="ECO:0007669"/>
    <property type="project" value="InterPro"/>
</dbReference>
<protein>
    <submittedName>
        <fullName evidence="12">DUF221-domain-containing protein</fullName>
    </submittedName>
</protein>
<evidence type="ECO:0000256" key="3">
    <source>
        <dbReference type="ARBA" id="ARBA00022448"/>
    </source>
</evidence>
<name>A0A9P6C9C1_9AGAR</name>
<dbReference type="EMBL" id="MU151066">
    <property type="protein sequence ID" value="KAF9452978.1"/>
    <property type="molecule type" value="Genomic_DNA"/>
</dbReference>
<feature type="region of interest" description="Disordered" evidence="7">
    <location>
        <begin position="434"/>
        <end position="454"/>
    </location>
</feature>
<evidence type="ECO:0000259" key="11">
    <source>
        <dbReference type="Pfam" id="PF14703"/>
    </source>
</evidence>
<evidence type="ECO:0000256" key="7">
    <source>
        <dbReference type="SAM" id="MobiDB-lite"/>
    </source>
</evidence>